<dbReference type="RefSeq" id="WP_261380756.1">
    <property type="nucleotide sequence ID" value="NZ_VIVN01000013.1"/>
</dbReference>
<protein>
    <submittedName>
        <fullName evidence="1">Uncharacterized protein</fullName>
    </submittedName>
</protein>
<keyword evidence="2" id="KW-1185">Reference proteome</keyword>
<accession>A0A561CTP5</accession>
<reference evidence="1 2" key="1">
    <citation type="submission" date="2019-06" db="EMBL/GenBank/DDBJ databases">
        <title>Sorghum-associated microbial communities from plants grown in Nebraska, USA.</title>
        <authorList>
            <person name="Schachtman D."/>
        </authorList>
    </citation>
    <scope>NUCLEOTIDE SEQUENCE [LARGE SCALE GENOMIC DNA]</scope>
    <source>
        <strain evidence="1 2">2482</strain>
    </source>
</reference>
<proteinExistence type="predicted"/>
<organism evidence="1 2">
    <name type="scientific">Neobacillus bataviensis</name>
    <dbReference type="NCBI Taxonomy" id="220685"/>
    <lineage>
        <taxon>Bacteria</taxon>
        <taxon>Bacillati</taxon>
        <taxon>Bacillota</taxon>
        <taxon>Bacilli</taxon>
        <taxon>Bacillales</taxon>
        <taxon>Bacillaceae</taxon>
        <taxon>Neobacillus</taxon>
    </lineage>
</organism>
<name>A0A561CTP5_9BACI</name>
<sequence length="44" mass="5081">MTGIKKITLVLNTDDPEQRELYNFVKCLPNGRKRNSSAFLRTLV</sequence>
<comment type="caution">
    <text evidence="1">The sequence shown here is derived from an EMBL/GenBank/DDBJ whole genome shotgun (WGS) entry which is preliminary data.</text>
</comment>
<dbReference type="AlphaFoldDB" id="A0A561CTP5"/>
<evidence type="ECO:0000313" key="1">
    <source>
        <dbReference type="EMBL" id="TWD94546.1"/>
    </source>
</evidence>
<dbReference type="EMBL" id="VIVN01000013">
    <property type="protein sequence ID" value="TWD94546.1"/>
    <property type="molecule type" value="Genomic_DNA"/>
</dbReference>
<evidence type="ECO:0000313" key="2">
    <source>
        <dbReference type="Proteomes" id="UP000319671"/>
    </source>
</evidence>
<gene>
    <name evidence="1" type="ORF">FB550_11379</name>
</gene>
<dbReference type="Proteomes" id="UP000319671">
    <property type="component" value="Unassembled WGS sequence"/>
</dbReference>